<evidence type="ECO:0000313" key="3">
    <source>
        <dbReference type="Proteomes" id="UP000324629"/>
    </source>
</evidence>
<sequence>MDEVLVGASAVDNIPMGSGDHSAVNQSDDQSKLVMNPEAQCAWCHKPRRQFKLDLIPIPLAGSDVDHMPICCSQVCFDQLRRAQFKHRRQANLPCADLPSLLTSGRPPYIPDSVDLCGGGICSSANVLTNSLGTMSSDKCQSLRGPRRRGHRTPISTKSTHVSSSSKTSLPSITEQEFHIQKDDIDMLGAHIAQSSAEQIVSSLFSCFPHFQVDSPSHFPLDTFVQNLLGILIGSNALSRINSHSANSQVSAGMSGFEEFTESVQQAPIILPVFLPIFKKAPEILQILERHGYHSRQQCPYACGRVNSYTQTIESGSQCPLIFPAHTNDDGAVLDLRIPRHDDRVQNFKRPSMTKQKAQCLLGKRRLNCFKMTDLQNGTVSWVKLTPTWIRRMHANCSAGTLKNVTARKPNC</sequence>
<dbReference type="EMBL" id="QNGE01003175">
    <property type="protein sequence ID" value="KAA3674403.1"/>
    <property type="molecule type" value="Genomic_DNA"/>
</dbReference>
<proteinExistence type="predicted"/>
<name>A0A5J4NG12_9TREM</name>
<organism evidence="2 3">
    <name type="scientific">Paragonimus westermani</name>
    <dbReference type="NCBI Taxonomy" id="34504"/>
    <lineage>
        <taxon>Eukaryota</taxon>
        <taxon>Metazoa</taxon>
        <taxon>Spiralia</taxon>
        <taxon>Lophotrochozoa</taxon>
        <taxon>Platyhelminthes</taxon>
        <taxon>Trematoda</taxon>
        <taxon>Digenea</taxon>
        <taxon>Plagiorchiida</taxon>
        <taxon>Troglotremata</taxon>
        <taxon>Troglotrematidae</taxon>
        <taxon>Paragonimus</taxon>
    </lineage>
</organism>
<feature type="region of interest" description="Disordered" evidence="1">
    <location>
        <begin position="136"/>
        <end position="168"/>
    </location>
</feature>
<gene>
    <name evidence="2" type="ORF">DEA37_0001679</name>
</gene>
<comment type="caution">
    <text evidence="2">The sequence shown here is derived from an EMBL/GenBank/DDBJ whole genome shotgun (WGS) entry which is preliminary data.</text>
</comment>
<protein>
    <submittedName>
        <fullName evidence="2">Uncharacterized protein</fullName>
    </submittedName>
</protein>
<keyword evidence="3" id="KW-1185">Reference proteome</keyword>
<accession>A0A5J4NG12</accession>
<evidence type="ECO:0000256" key="1">
    <source>
        <dbReference type="SAM" id="MobiDB-lite"/>
    </source>
</evidence>
<evidence type="ECO:0000313" key="2">
    <source>
        <dbReference type="EMBL" id="KAA3674403.1"/>
    </source>
</evidence>
<feature type="compositionally biased region" description="Low complexity" evidence="1">
    <location>
        <begin position="154"/>
        <end position="168"/>
    </location>
</feature>
<reference evidence="2 3" key="1">
    <citation type="journal article" date="2019" name="Gigascience">
        <title>Whole-genome sequence of the oriental lung fluke Paragonimus westermani.</title>
        <authorList>
            <person name="Oey H."/>
            <person name="Zakrzewski M."/>
            <person name="Narain K."/>
            <person name="Devi K.R."/>
            <person name="Agatsuma T."/>
            <person name="Nawaratna S."/>
            <person name="Gobert G.N."/>
            <person name="Jones M.K."/>
            <person name="Ragan M.A."/>
            <person name="McManus D.P."/>
            <person name="Krause L."/>
        </authorList>
    </citation>
    <scope>NUCLEOTIDE SEQUENCE [LARGE SCALE GENOMIC DNA]</scope>
    <source>
        <strain evidence="2 3">IND2009</strain>
    </source>
</reference>
<dbReference type="Proteomes" id="UP000324629">
    <property type="component" value="Unassembled WGS sequence"/>
</dbReference>
<dbReference type="AlphaFoldDB" id="A0A5J4NG12"/>